<gene>
    <name evidence="14" type="primary">LOC6901256</name>
</gene>
<keyword evidence="2 8" id="KW-0479">Metal-binding</keyword>
<dbReference type="PANTHER" id="PTHR24394:SF29">
    <property type="entry name" value="MYONEURIN"/>
    <property type="match status" value="1"/>
</dbReference>
<keyword evidence="6" id="KW-0539">Nucleus</keyword>
<evidence type="ECO:0000259" key="11">
    <source>
        <dbReference type="PROSITE" id="PS50157"/>
    </source>
</evidence>
<dbReference type="SUPFAM" id="SSF57716">
    <property type="entry name" value="Glucocorticoid receptor-like (DNA-binding domain)"/>
    <property type="match status" value="1"/>
</dbReference>
<dbReference type="Proteomes" id="UP000001819">
    <property type="component" value="Chromosome X"/>
</dbReference>
<evidence type="ECO:0000256" key="2">
    <source>
        <dbReference type="ARBA" id="ARBA00022723"/>
    </source>
</evidence>
<dbReference type="SMART" id="SM00868">
    <property type="entry name" value="zf-AD"/>
    <property type="match status" value="1"/>
</dbReference>
<sequence>MSSNVVLRSGTRVARTCRVCYVPSPNSFSLFKPNRICGQITTLARVLSYCVSVDVLEEEDFMPDHICGSCATNLEQVMEFKQKARNIDQFLRERHEKRCASLPINGVKLNEHHAAELNNDLEIVEEEQEESNVLVGCDIIEEMPEDDMHMASHIPEDLYEVVEVQEQQREEEKEEEVEELAQEDTSEEEQQPAATAARARRPKPISDLLQCKICNKQLSTSNSFKYHMQLHGDAKPFECTICGESFKTRNAFDGHITTHDPNNPNTCNICGKFYRQASSLRTHMLAHKGVKPYQCTLCGKRLTQKSGYKKHMLTHTGEKPHTCDICHRSFRYSSNLIAHKRCHSQEKPHECQVCHKRSFANSSDLTRHMLVHSNERPFKCLDCGKTFKRQISLNVHMKSKKTAAMEESSLEYDEEN</sequence>
<dbReference type="GO" id="GO:0043565">
    <property type="term" value="F:sequence-specific DNA binding"/>
    <property type="evidence" value="ECO:0007669"/>
    <property type="project" value="UniProtKB-ARBA"/>
</dbReference>
<dbReference type="InterPro" id="IPR012934">
    <property type="entry name" value="Znf_AD"/>
</dbReference>
<dbReference type="FunFam" id="3.30.160.60:FF:000925">
    <property type="entry name" value="Zinc finger protein 668"/>
    <property type="match status" value="1"/>
</dbReference>
<feature type="binding site" evidence="8">
    <location>
        <position position="67"/>
    </location>
    <ligand>
        <name>Zn(2+)</name>
        <dbReference type="ChEBI" id="CHEBI:29105"/>
    </ligand>
</feature>
<accession>A0A6I8UZB2</accession>
<dbReference type="PROSITE" id="PS51915">
    <property type="entry name" value="ZAD"/>
    <property type="match status" value="1"/>
</dbReference>
<feature type="compositionally biased region" description="Acidic residues" evidence="10">
    <location>
        <begin position="172"/>
        <end position="190"/>
    </location>
</feature>
<evidence type="ECO:0000256" key="4">
    <source>
        <dbReference type="ARBA" id="ARBA00022771"/>
    </source>
</evidence>
<feature type="domain" description="C2H2-type" evidence="11">
    <location>
        <begin position="321"/>
        <end position="348"/>
    </location>
</feature>
<evidence type="ECO:0000256" key="6">
    <source>
        <dbReference type="ARBA" id="ARBA00023242"/>
    </source>
</evidence>
<protein>
    <submittedName>
        <fullName evidence="14">Zinc finger protein 771</fullName>
    </submittedName>
</protein>
<evidence type="ECO:0000313" key="14">
    <source>
        <dbReference type="RefSeq" id="XP_002133957.2"/>
    </source>
</evidence>
<feature type="domain" description="C2H2-type" evidence="11">
    <location>
        <begin position="349"/>
        <end position="377"/>
    </location>
</feature>
<dbReference type="PANTHER" id="PTHR24394">
    <property type="entry name" value="ZINC FINGER PROTEIN"/>
    <property type="match status" value="1"/>
</dbReference>
<dbReference type="GO" id="GO:0045893">
    <property type="term" value="P:positive regulation of DNA-templated transcription"/>
    <property type="evidence" value="ECO:0007669"/>
    <property type="project" value="UniProtKB-ARBA"/>
</dbReference>
<keyword evidence="3" id="KW-0677">Repeat</keyword>
<organism evidence="13 14">
    <name type="scientific">Drosophila pseudoobscura pseudoobscura</name>
    <name type="common">Fruit fly</name>
    <dbReference type="NCBI Taxonomy" id="46245"/>
    <lineage>
        <taxon>Eukaryota</taxon>
        <taxon>Metazoa</taxon>
        <taxon>Ecdysozoa</taxon>
        <taxon>Arthropoda</taxon>
        <taxon>Hexapoda</taxon>
        <taxon>Insecta</taxon>
        <taxon>Pterygota</taxon>
        <taxon>Neoptera</taxon>
        <taxon>Endopterygota</taxon>
        <taxon>Diptera</taxon>
        <taxon>Brachycera</taxon>
        <taxon>Muscomorpha</taxon>
        <taxon>Ephydroidea</taxon>
        <taxon>Drosophilidae</taxon>
        <taxon>Drosophila</taxon>
        <taxon>Sophophora</taxon>
    </lineage>
</organism>
<feature type="domain" description="ZAD" evidence="12">
    <location>
        <begin position="15"/>
        <end position="94"/>
    </location>
</feature>
<keyword evidence="9" id="KW-0175">Coiled coil</keyword>
<evidence type="ECO:0000313" key="13">
    <source>
        <dbReference type="Proteomes" id="UP000001819"/>
    </source>
</evidence>
<feature type="binding site" evidence="8">
    <location>
        <position position="70"/>
    </location>
    <ligand>
        <name>Zn(2+)</name>
        <dbReference type="ChEBI" id="CHEBI:29105"/>
    </ligand>
</feature>
<dbReference type="Pfam" id="PF13894">
    <property type="entry name" value="zf-C2H2_4"/>
    <property type="match status" value="1"/>
</dbReference>
<feature type="region of interest" description="Disordered" evidence="10">
    <location>
        <begin position="164"/>
        <end position="202"/>
    </location>
</feature>
<feature type="binding site" evidence="8">
    <location>
        <position position="20"/>
    </location>
    <ligand>
        <name>Zn(2+)</name>
        <dbReference type="ChEBI" id="CHEBI:29105"/>
    </ligand>
</feature>
<dbReference type="GO" id="GO:0000981">
    <property type="term" value="F:DNA-binding transcription factor activity, RNA polymerase II-specific"/>
    <property type="evidence" value="ECO:0007669"/>
    <property type="project" value="TreeGrafter"/>
</dbReference>
<dbReference type="GO" id="GO:0005694">
    <property type="term" value="C:chromosome"/>
    <property type="evidence" value="ECO:0007669"/>
    <property type="project" value="UniProtKB-ARBA"/>
</dbReference>
<dbReference type="SUPFAM" id="SSF57667">
    <property type="entry name" value="beta-beta-alpha zinc fingers"/>
    <property type="match status" value="4"/>
</dbReference>
<keyword evidence="13" id="KW-1185">Reference proteome</keyword>
<evidence type="ECO:0000256" key="3">
    <source>
        <dbReference type="ARBA" id="ARBA00022737"/>
    </source>
</evidence>
<dbReference type="RefSeq" id="XP_002133957.2">
    <property type="nucleotide sequence ID" value="XM_002133921.3"/>
</dbReference>
<name>A0A6I8UZB2_DROPS</name>
<dbReference type="InParanoid" id="A0A6I8UZB2"/>
<evidence type="ECO:0000256" key="9">
    <source>
        <dbReference type="SAM" id="Coils"/>
    </source>
</evidence>
<feature type="domain" description="C2H2-type" evidence="11">
    <location>
        <begin position="209"/>
        <end position="236"/>
    </location>
</feature>
<dbReference type="SMART" id="SM00355">
    <property type="entry name" value="ZnF_C2H2"/>
    <property type="match status" value="7"/>
</dbReference>
<feature type="binding site" evidence="8">
    <location>
        <position position="17"/>
    </location>
    <ligand>
        <name>Zn(2+)</name>
        <dbReference type="ChEBI" id="CHEBI:29105"/>
    </ligand>
</feature>
<evidence type="ECO:0000256" key="7">
    <source>
        <dbReference type="PROSITE-ProRule" id="PRU00042"/>
    </source>
</evidence>
<feature type="domain" description="C2H2-type" evidence="11">
    <location>
        <begin position="293"/>
        <end position="320"/>
    </location>
</feature>
<dbReference type="GO" id="GO:0008270">
    <property type="term" value="F:zinc ion binding"/>
    <property type="evidence" value="ECO:0007669"/>
    <property type="project" value="UniProtKB-UniRule"/>
</dbReference>
<dbReference type="Pfam" id="PF13912">
    <property type="entry name" value="zf-C2H2_6"/>
    <property type="match status" value="1"/>
</dbReference>
<dbReference type="KEGG" id="dpo:6901256"/>
<dbReference type="GO" id="GO:0032502">
    <property type="term" value="P:developmental process"/>
    <property type="evidence" value="ECO:0007669"/>
    <property type="project" value="UniProtKB-ARBA"/>
</dbReference>
<proteinExistence type="predicted"/>
<dbReference type="PROSITE" id="PS50157">
    <property type="entry name" value="ZINC_FINGER_C2H2_2"/>
    <property type="match status" value="7"/>
</dbReference>
<dbReference type="FunFam" id="3.30.160.60:FF:001732">
    <property type="entry name" value="Zgc:162936"/>
    <property type="match status" value="1"/>
</dbReference>
<evidence type="ECO:0000256" key="10">
    <source>
        <dbReference type="SAM" id="MobiDB-lite"/>
    </source>
</evidence>
<feature type="coiled-coil region" evidence="9">
    <location>
        <begin position="107"/>
        <end position="134"/>
    </location>
</feature>
<evidence type="ECO:0000256" key="5">
    <source>
        <dbReference type="ARBA" id="ARBA00022833"/>
    </source>
</evidence>
<dbReference type="Gene3D" id="3.30.160.60">
    <property type="entry name" value="Classic Zinc Finger"/>
    <property type="match status" value="6"/>
</dbReference>
<evidence type="ECO:0000256" key="1">
    <source>
        <dbReference type="ARBA" id="ARBA00004123"/>
    </source>
</evidence>
<dbReference type="FunCoup" id="A0A6I8UZB2">
    <property type="interactions" value="316"/>
</dbReference>
<feature type="domain" description="C2H2-type" evidence="11">
    <location>
        <begin position="378"/>
        <end position="408"/>
    </location>
</feature>
<dbReference type="PROSITE" id="PS00028">
    <property type="entry name" value="ZINC_FINGER_C2H2_1"/>
    <property type="match status" value="5"/>
</dbReference>
<dbReference type="GO" id="GO:0005634">
    <property type="term" value="C:nucleus"/>
    <property type="evidence" value="ECO:0007669"/>
    <property type="project" value="UniProtKB-SubCell"/>
</dbReference>
<comment type="subcellular location">
    <subcellularLocation>
        <location evidence="1">Nucleus</location>
    </subcellularLocation>
</comment>
<dbReference type="InterPro" id="IPR036236">
    <property type="entry name" value="Znf_C2H2_sf"/>
</dbReference>
<dbReference type="AlphaFoldDB" id="A0A6I8UZB2"/>
<evidence type="ECO:0000256" key="8">
    <source>
        <dbReference type="PROSITE-ProRule" id="PRU01263"/>
    </source>
</evidence>
<feature type="domain" description="C2H2-type" evidence="11">
    <location>
        <begin position="265"/>
        <end position="292"/>
    </location>
</feature>
<reference evidence="14" key="1">
    <citation type="submission" date="2025-08" db="UniProtKB">
        <authorList>
            <consortium name="RefSeq"/>
        </authorList>
    </citation>
    <scope>IDENTIFICATION</scope>
    <source>
        <strain evidence="14">MV-25-SWS-2005</strain>
        <tissue evidence="14">Whole body</tissue>
    </source>
</reference>
<dbReference type="FunFam" id="3.30.160.60:FF:000110">
    <property type="entry name" value="Zinc finger protein-like"/>
    <property type="match status" value="1"/>
</dbReference>
<dbReference type="InterPro" id="IPR013087">
    <property type="entry name" value="Znf_C2H2_type"/>
</dbReference>
<dbReference type="ExpressionAtlas" id="A0A6I8UZB2">
    <property type="expression patterns" value="baseline"/>
</dbReference>
<keyword evidence="5 8" id="KW-0862">Zinc</keyword>
<dbReference type="Pfam" id="PF07776">
    <property type="entry name" value="zf-AD"/>
    <property type="match status" value="1"/>
</dbReference>
<feature type="domain" description="C2H2-type" evidence="11">
    <location>
        <begin position="237"/>
        <end position="264"/>
    </location>
</feature>
<dbReference type="FunFam" id="3.30.160.60:FF:004171">
    <property type="entry name" value="LD39664p"/>
    <property type="match status" value="1"/>
</dbReference>
<dbReference type="FunFam" id="3.30.160.60:FF:000202">
    <property type="entry name" value="Zinc finger protein 574"/>
    <property type="match status" value="1"/>
</dbReference>
<keyword evidence="4 7" id="KW-0863">Zinc-finger</keyword>
<dbReference type="Pfam" id="PF00096">
    <property type="entry name" value="zf-C2H2"/>
    <property type="match status" value="5"/>
</dbReference>
<dbReference type="Gene3D" id="3.40.1800.20">
    <property type="match status" value="1"/>
</dbReference>
<evidence type="ECO:0000259" key="12">
    <source>
        <dbReference type="PROSITE" id="PS51915"/>
    </source>
</evidence>